<protein>
    <recommendedName>
        <fullName evidence="6">Peptidyl-prolyl cis-trans isomerase</fullName>
        <ecNumber evidence="6">5.2.1.8</ecNumber>
    </recommendedName>
</protein>
<comment type="catalytic activity">
    <reaction evidence="1 5 6">
        <text>[protein]-peptidylproline (omega=180) = [protein]-peptidylproline (omega=0)</text>
        <dbReference type="Rhea" id="RHEA:16237"/>
        <dbReference type="Rhea" id="RHEA-COMP:10747"/>
        <dbReference type="Rhea" id="RHEA-COMP:10748"/>
        <dbReference type="ChEBI" id="CHEBI:83833"/>
        <dbReference type="ChEBI" id="CHEBI:83834"/>
        <dbReference type="EC" id="5.2.1.8"/>
    </reaction>
</comment>
<dbReference type="Proteomes" id="UP001500936">
    <property type="component" value="Unassembled WGS sequence"/>
</dbReference>
<dbReference type="Pfam" id="PF00254">
    <property type="entry name" value="FKBP_C"/>
    <property type="match status" value="2"/>
</dbReference>
<dbReference type="PANTHER" id="PTHR43811:SF23">
    <property type="entry name" value="FKBP-TYPE 22 KDA PEPTIDYL-PROLYL CIS-TRANS ISOMERASE"/>
    <property type="match status" value="1"/>
</dbReference>
<dbReference type="PANTHER" id="PTHR43811">
    <property type="entry name" value="FKBP-TYPE PEPTIDYL-PROLYL CIS-TRANS ISOMERASE FKPA"/>
    <property type="match status" value="1"/>
</dbReference>
<name>A0ABP8K8S3_9BACT</name>
<feature type="domain" description="PPIase FKBP-type" evidence="7">
    <location>
        <begin position="190"/>
        <end position="278"/>
    </location>
</feature>
<dbReference type="InterPro" id="IPR046357">
    <property type="entry name" value="PPIase_dom_sf"/>
</dbReference>
<proteinExistence type="inferred from homology"/>
<dbReference type="PROSITE" id="PS50059">
    <property type="entry name" value="FKBP_PPIASE"/>
    <property type="match status" value="2"/>
</dbReference>
<dbReference type="InterPro" id="IPR001179">
    <property type="entry name" value="PPIase_FKBP_dom"/>
</dbReference>
<evidence type="ECO:0000313" key="9">
    <source>
        <dbReference type="Proteomes" id="UP001500936"/>
    </source>
</evidence>
<keyword evidence="3 5" id="KW-0697">Rotamase</keyword>
<keyword evidence="9" id="KW-1185">Reference proteome</keyword>
<comment type="similarity">
    <text evidence="2 6">Belongs to the FKBP-type PPIase family.</text>
</comment>
<evidence type="ECO:0000256" key="2">
    <source>
        <dbReference type="ARBA" id="ARBA00006577"/>
    </source>
</evidence>
<feature type="domain" description="PPIase FKBP-type" evidence="7">
    <location>
        <begin position="62"/>
        <end position="148"/>
    </location>
</feature>
<comment type="caution">
    <text evidence="8">The sequence shown here is derived from an EMBL/GenBank/DDBJ whole genome shotgun (WGS) entry which is preliminary data.</text>
</comment>
<evidence type="ECO:0000259" key="7">
    <source>
        <dbReference type="PROSITE" id="PS50059"/>
    </source>
</evidence>
<evidence type="ECO:0000256" key="1">
    <source>
        <dbReference type="ARBA" id="ARBA00000971"/>
    </source>
</evidence>
<accession>A0ABP8K8S3</accession>
<dbReference type="EC" id="5.2.1.8" evidence="6"/>
<reference evidence="9" key="1">
    <citation type="journal article" date="2019" name="Int. J. Syst. Evol. Microbiol.">
        <title>The Global Catalogue of Microorganisms (GCM) 10K type strain sequencing project: providing services to taxonomists for standard genome sequencing and annotation.</title>
        <authorList>
            <consortium name="The Broad Institute Genomics Platform"/>
            <consortium name="The Broad Institute Genome Sequencing Center for Infectious Disease"/>
            <person name="Wu L."/>
            <person name="Ma J."/>
        </authorList>
    </citation>
    <scope>NUCLEOTIDE SEQUENCE [LARGE SCALE GENOMIC DNA]</scope>
    <source>
        <strain evidence="9">JCM 17925</strain>
    </source>
</reference>
<dbReference type="Gene3D" id="3.10.50.40">
    <property type="match status" value="2"/>
</dbReference>
<dbReference type="SUPFAM" id="SSF54534">
    <property type="entry name" value="FKBP-like"/>
    <property type="match status" value="2"/>
</dbReference>
<evidence type="ECO:0000313" key="8">
    <source>
        <dbReference type="EMBL" id="GAA4402425.1"/>
    </source>
</evidence>
<evidence type="ECO:0000256" key="3">
    <source>
        <dbReference type="ARBA" id="ARBA00023110"/>
    </source>
</evidence>
<organism evidence="8 9">
    <name type="scientific">Nibrella viscosa</name>
    <dbReference type="NCBI Taxonomy" id="1084524"/>
    <lineage>
        <taxon>Bacteria</taxon>
        <taxon>Pseudomonadati</taxon>
        <taxon>Bacteroidota</taxon>
        <taxon>Cytophagia</taxon>
        <taxon>Cytophagales</taxon>
        <taxon>Spirosomataceae</taxon>
        <taxon>Nibrella</taxon>
    </lineage>
</organism>
<evidence type="ECO:0000256" key="5">
    <source>
        <dbReference type="PROSITE-ProRule" id="PRU00277"/>
    </source>
</evidence>
<gene>
    <name evidence="8" type="ORF">GCM10023187_17500</name>
</gene>
<evidence type="ECO:0000256" key="4">
    <source>
        <dbReference type="ARBA" id="ARBA00023235"/>
    </source>
</evidence>
<evidence type="ECO:0000256" key="6">
    <source>
        <dbReference type="RuleBase" id="RU003915"/>
    </source>
</evidence>
<dbReference type="EMBL" id="BAABHB010000003">
    <property type="protein sequence ID" value="GAA4402425.1"/>
    <property type="molecule type" value="Genomic_DNA"/>
</dbReference>
<sequence length="278" mass="30069">MLAGLAACKNNYVDPDQTAAEQNETAIKNYVAQNNLNAQRSGSGLYYVITKTNPNGRKAAIGDELEFSYKLFTLSNVKVDSSKKDTAVYLPFGVNAMLPGLEEGFSLMREGENATLLMPSYLAYGSRSQTLIPANSAVRFDVQLLGVRTEEQQIADYITRRKLTVTETTSSGVRIIKTTAVPTGAALTTGQTVKVNYAGRLLRGATDFDKGTIDVTLGQRQVVTGFEEGISRLRVGEKATIIFPSAQGYGTQGRSSNGVYVIPPYAPLAFDIEIVSVR</sequence>
<keyword evidence="4 5" id="KW-0413">Isomerase</keyword>